<feature type="region of interest" description="Disordered" evidence="1">
    <location>
        <begin position="306"/>
        <end position="336"/>
    </location>
</feature>
<evidence type="ECO:0000256" key="1">
    <source>
        <dbReference type="SAM" id="MobiDB-lite"/>
    </source>
</evidence>
<protein>
    <submittedName>
        <fullName evidence="3">TALE protein</fullName>
    </submittedName>
</protein>
<accession>A0A2U1PX17</accession>
<dbReference type="AlphaFoldDB" id="A0A2U1PX17"/>
<name>A0A2U1PX17_ARTAN</name>
<keyword evidence="4" id="KW-1185">Reference proteome</keyword>
<gene>
    <name evidence="3" type="ORF">CTI12_AA102790</name>
</gene>
<comment type="caution">
    <text evidence="3">The sequence shown here is derived from an EMBL/GenBank/DDBJ whole genome shotgun (WGS) entry which is preliminary data.</text>
</comment>
<organism evidence="3 4">
    <name type="scientific">Artemisia annua</name>
    <name type="common">Sweet wormwood</name>
    <dbReference type="NCBI Taxonomy" id="35608"/>
    <lineage>
        <taxon>Eukaryota</taxon>
        <taxon>Viridiplantae</taxon>
        <taxon>Streptophyta</taxon>
        <taxon>Embryophyta</taxon>
        <taxon>Tracheophyta</taxon>
        <taxon>Spermatophyta</taxon>
        <taxon>Magnoliopsida</taxon>
        <taxon>eudicotyledons</taxon>
        <taxon>Gunneridae</taxon>
        <taxon>Pentapetalae</taxon>
        <taxon>asterids</taxon>
        <taxon>campanulids</taxon>
        <taxon>Asterales</taxon>
        <taxon>Asteraceae</taxon>
        <taxon>Asteroideae</taxon>
        <taxon>Anthemideae</taxon>
        <taxon>Artemisiinae</taxon>
        <taxon>Artemisia</taxon>
    </lineage>
</organism>
<dbReference type="InterPro" id="IPR006563">
    <property type="entry name" value="POX_dom"/>
</dbReference>
<dbReference type="Pfam" id="PF07526">
    <property type="entry name" value="POX"/>
    <property type="match status" value="1"/>
</dbReference>
<dbReference type="OrthoDB" id="10056939at2759"/>
<reference evidence="3 4" key="1">
    <citation type="journal article" date="2018" name="Mol. Plant">
        <title>The genome of Artemisia annua provides insight into the evolution of Asteraceae family and artemisinin biosynthesis.</title>
        <authorList>
            <person name="Shen Q."/>
            <person name="Zhang L."/>
            <person name="Liao Z."/>
            <person name="Wang S."/>
            <person name="Yan T."/>
            <person name="Shi P."/>
            <person name="Liu M."/>
            <person name="Fu X."/>
            <person name="Pan Q."/>
            <person name="Wang Y."/>
            <person name="Lv Z."/>
            <person name="Lu X."/>
            <person name="Zhang F."/>
            <person name="Jiang W."/>
            <person name="Ma Y."/>
            <person name="Chen M."/>
            <person name="Hao X."/>
            <person name="Li L."/>
            <person name="Tang Y."/>
            <person name="Lv G."/>
            <person name="Zhou Y."/>
            <person name="Sun X."/>
            <person name="Brodelius P.E."/>
            <person name="Rose J.K.C."/>
            <person name="Tang K."/>
        </authorList>
    </citation>
    <scope>NUCLEOTIDE SEQUENCE [LARGE SCALE GENOMIC DNA]</scope>
    <source>
        <strain evidence="4">cv. Huhao1</strain>
        <tissue evidence="3">Leaf</tissue>
    </source>
</reference>
<sequence>MDMNNMRNESHVAQKNRRHKLRFQQTTDDPTHHQHVPDNPRYGSICYDPNVFPSEMLNSIASNPHLLLPPNHVYVDQDTGSGSVSGSDRVSGKVVGENSQTVGSWKSVVSSQNQVQVSNDWNVVSYVNSNSRACYGYGQDMESHSLGEQKNPGEVPGFSSSPFYQNTLQDVVTTATIGSNVHQSIPIWMNGSDQVGFTGSRNNGNNCVTQRLSLSLSSVPQPKSEYPNAYSGPKVISDPRQFTGISSFAHRSVGPLGPFTGYATILKNSKYLKPAQELLNDSCDVGGQELVPPCDDTHKILEEELSRVSGESGASSSTIYGSNEHLTGRSSSLSESCRPEFHQKKAKLLYMQEEKVQAISSANANGDIVF</sequence>
<feature type="compositionally biased region" description="Low complexity" evidence="1">
    <location>
        <begin position="307"/>
        <end position="317"/>
    </location>
</feature>
<dbReference type="Proteomes" id="UP000245207">
    <property type="component" value="Unassembled WGS sequence"/>
</dbReference>
<dbReference type="EMBL" id="PKPP01000642">
    <property type="protein sequence ID" value="PWA90266.1"/>
    <property type="molecule type" value="Genomic_DNA"/>
</dbReference>
<proteinExistence type="predicted"/>
<evidence type="ECO:0000313" key="3">
    <source>
        <dbReference type="EMBL" id="PWA90266.1"/>
    </source>
</evidence>
<evidence type="ECO:0000313" key="4">
    <source>
        <dbReference type="Proteomes" id="UP000245207"/>
    </source>
</evidence>
<evidence type="ECO:0000259" key="2">
    <source>
        <dbReference type="Pfam" id="PF07526"/>
    </source>
</evidence>
<feature type="compositionally biased region" description="Polar residues" evidence="1">
    <location>
        <begin position="318"/>
        <end position="335"/>
    </location>
</feature>
<feature type="domain" description="POX" evidence="2">
    <location>
        <begin position="265"/>
        <end position="354"/>
    </location>
</feature>